<dbReference type="GO" id="GO:0006352">
    <property type="term" value="P:DNA-templated transcription initiation"/>
    <property type="evidence" value="ECO:0007669"/>
    <property type="project" value="InterPro"/>
</dbReference>
<organism evidence="7 8">
    <name type="scientific">Rufibacter quisquiliarum</name>
    <dbReference type="NCBI Taxonomy" id="1549639"/>
    <lineage>
        <taxon>Bacteria</taxon>
        <taxon>Pseudomonadati</taxon>
        <taxon>Bacteroidota</taxon>
        <taxon>Cytophagia</taxon>
        <taxon>Cytophagales</taxon>
        <taxon>Hymenobacteraceae</taxon>
        <taxon>Rufibacter</taxon>
    </lineage>
</organism>
<dbReference type="AlphaFoldDB" id="A0A839GKL1"/>
<keyword evidence="3" id="KW-0731">Sigma factor</keyword>
<name>A0A839GKL1_9BACT</name>
<evidence type="ECO:0000259" key="5">
    <source>
        <dbReference type="Pfam" id="PF04542"/>
    </source>
</evidence>
<dbReference type="InterPro" id="IPR013324">
    <property type="entry name" value="RNA_pol_sigma_r3/r4-like"/>
</dbReference>
<dbReference type="Gene3D" id="1.10.1740.10">
    <property type="match status" value="1"/>
</dbReference>
<gene>
    <name evidence="7" type="ORF">FHS90_003935</name>
</gene>
<evidence type="ECO:0000256" key="4">
    <source>
        <dbReference type="ARBA" id="ARBA00023163"/>
    </source>
</evidence>
<feature type="domain" description="RNA polymerase sigma-70 region 2" evidence="5">
    <location>
        <begin position="15"/>
        <end position="78"/>
    </location>
</feature>
<dbReference type="Pfam" id="PF04542">
    <property type="entry name" value="Sigma70_r2"/>
    <property type="match status" value="1"/>
</dbReference>
<reference evidence="7 8" key="1">
    <citation type="submission" date="2020-08" db="EMBL/GenBank/DDBJ databases">
        <title>Genomic Encyclopedia of Type Strains, Phase IV (KMG-IV): sequencing the most valuable type-strain genomes for metagenomic binning, comparative biology and taxonomic classification.</title>
        <authorList>
            <person name="Goeker M."/>
        </authorList>
    </citation>
    <scope>NUCLEOTIDE SEQUENCE [LARGE SCALE GENOMIC DNA]</scope>
    <source>
        <strain evidence="7 8">DSM 29854</strain>
    </source>
</reference>
<comment type="caution">
    <text evidence="7">The sequence shown here is derived from an EMBL/GenBank/DDBJ whole genome shotgun (WGS) entry which is preliminary data.</text>
</comment>
<dbReference type="SUPFAM" id="SSF88659">
    <property type="entry name" value="Sigma3 and sigma4 domains of RNA polymerase sigma factors"/>
    <property type="match status" value="1"/>
</dbReference>
<proteinExistence type="inferred from homology"/>
<dbReference type="EMBL" id="JACJIQ010000019">
    <property type="protein sequence ID" value="MBA9079200.1"/>
    <property type="molecule type" value="Genomic_DNA"/>
</dbReference>
<dbReference type="RefSeq" id="WP_066836769.1">
    <property type="nucleotide sequence ID" value="NZ_JACJIQ010000019.1"/>
</dbReference>
<dbReference type="InterPro" id="IPR039425">
    <property type="entry name" value="RNA_pol_sigma-70-like"/>
</dbReference>
<evidence type="ECO:0000313" key="7">
    <source>
        <dbReference type="EMBL" id="MBA9079200.1"/>
    </source>
</evidence>
<keyword evidence="2" id="KW-0805">Transcription regulation</keyword>
<comment type="similarity">
    <text evidence="1">Belongs to the sigma-70 factor family. ECF subfamily.</text>
</comment>
<dbReference type="GO" id="GO:0016987">
    <property type="term" value="F:sigma factor activity"/>
    <property type="evidence" value="ECO:0007669"/>
    <property type="project" value="UniProtKB-KW"/>
</dbReference>
<evidence type="ECO:0000256" key="2">
    <source>
        <dbReference type="ARBA" id="ARBA00023015"/>
    </source>
</evidence>
<protein>
    <submittedName>
        <fullName evidence="7">RNA polymerase sigma-70 factor (ECF subfamily)</fullName>
    </submittedName>
</protein>
<evidence type="ECO:0000256" key="1">
    <source>
        <dbReference type="ARBA" id="ARBA00010641"/>
    </source>
</evidence>
<feature type="domain" description="RNA polymerase sigma factor 70 region 4 type 2" evidence="6">
    <location>
        <begin position="110"/>
        <end position="161"/>
    </location>
</feature>
<keyword evidence="8" id="KW-1185">Reference proteome</keyword>
<evidence type="ECO:0000256" key="3">
    <source>
        <dbReference type="ARBA" id="ARBA00023082"/>
    </source>
</evidence>
<sequence length="170" mass="19992">MEPPQPETLFLQLLETDKDRLFRICRSYARDQAEAQDLFQETVLQIWKSLPTFRGQAQVRTWVYRITLNVCWQARHKSQKEQKKKVQLDSIRFENLPEVSAEPEKEAQLQALQACIQKLNETDRSLVLLYLEDVPYKEIATVTGLTENHVAVKMKRIREKLFTCLQPTLC</sequence>
<dbReference type="InterPro" id="IPR036388">
    <property type="entry name" value="WH-like_DNA-bd_sf"/>
</dbReference>
<dbReference type="InterPro" id="IPR013249">
    <property type="entry name" value="RNA_pol_sigma70_r4_t2"/>
</dbReference>
<keyword evidence="4" id="KW-0804">Transcription</keyword>
<dbReference type="PANTHER" id="PTHR43133:SF45">
    <property type="entry name" value="RNA POLYMERASE ECF-TYPE SIGMA FACTOR"/>
    <property type="match status" value="1"/>
</dbReference>
<dbReference type="InterPro" id="IPR014284">
    <property type="entry name" value="RNA_pol_sigma-70_dom"/>
</dbReference>
<dbReference type="PANTHER" id="PTHR43133">
    <property type="entry name" value="RNA POLYMERASE ECF-TYPE SIGMA FACTO"/>
    <property type="match status" value="1"/>
</dbReference>
<dbReference type="GO" id="GO:0003677">
    <property type="term" value="F:DNA binding"/>
    <property type="evidence" value="ECO:0007669"/>
    <property type="project" value="InterPro"/>
</dbReference>
<dbReference type="InterPro" id="IPR007627">
    <property type="entry name" value="RNA_pol_sigma70_r2"/>
</dbReference>
<dbReference type="Gene3D" id="1.10.10.10">
    <property type="entry name" value="Winged helix-like DNA-binding domain superfamily/Winged helix DNA-binding domain"/>
    <property type="match status" value="1"/>
</dbReference>
<dbReference type="Proteomes" id="UP000563094">
    <property type="component" value="Unassembled WGS sequence"/>
</dbReference>
<evidence type="ECO:0000259" key="6">
    <source>
        <dbReference type="Pfam" id="PF08281"/>
    </source>
</evidence>
<dbReference type="InterPro" id="IPR013325">
    <property type="entry name" value="RNA_pol_sigma_r2"/>
</dbReference>
<dbReference type="NCBIfam" id="TIGR02937">
    <property type="entry name" value="sigma70-ECF"/>
    <property type="match status" value="1"/>
</dbReference>
<dbReference type="Pfam" id="PF08281">
    <property type="entry name" value="Sigma70_r4_2"/>
    <property type="match status" value="1"/>
</dbReference>
<accession>A0A839GKL1</accession>
<evidence type="ECO:0000313" key="8">
    <source>
        <dbReference type="Proteomes" id="UP000563094"/>
    </source>
</evidence>
<dbReference type="SUPFAM" id="SSF88946">
    <property type="entry name" value="Sigma2 domain of RNA polymerase sigma factors"/>
    <property type="match status" value="1"/>
</dbReference>